<proteinExistence type="predicted"/>
<accession>A0A318M0N5</accession>
<dbReference type="InterPro" id="IPR036928">
    <property type="entry name" value="AS_sf"/>
</dbReference>
<feature type="chain" id="PRO_5016320559" description="Amidase" evidence="1">
    <location>
        <begin position="28"/>
        <end position="87"/>
    </location>
</feature>
<name>A0A318M0N5_9PSEU</name>
<dbReference type="SUPFAM" id="SSF75304">
    <property type="entry name" value="Amidase signature (AS) enzymes"/>
    <property type="match status" value="1"/>
</dbReference>
<keyword evidence="3" id="KW-1185">Reference proteome</keyword>
<comment type="caution">
    <text evidence="2">The sequence shown here is derived from an EMBL/GenBank/DDBJ whole genome shotgun (WGS) entry which is preliminary data.</text>
</comment>
<dbReference type="InterPro" id="IPR006311">
    <property type="entry name" value="TAT_signal"/>
</dbReference>
<dbReference type="OrthoDB" id="182039at2"/>
<dbReference type="PROSITE" id="PS51318">
    <property type="entry name" value="TAT"/>
    <property type="match status" value="1"/>
</dbReference>
<dbReference type="Proteomes" id="UP000247892">
    <property type="component" value="Unassembled WGS sequence"/>
</dbReference>
<evidence type="ECO:0000313" key="2">
    <source>
        <dbReference type="EMBL" id="PXY38249.1"/>
    </source>
</evidence>
<evidence type="ECO:0000313" key="3">
    <source>
        <dbReference type="Proteomes" id="UP000247892"/>
    </source>
</evidence>
<organism evidence="2 3">
    <name type="scientific">Prauserella flavalba</name>
    <dbReference type="NCBI Taxonomy" id="1477506"/>
    <lineage>
        <taxon>Bacteria</taxon>
        <taxon>Bacillati</taxon>
        <taxon>Actinomycetota</taxon>
        <taxon>Actinomycetes</taxon>
        <taxon>Pseudonocardiales</taxon>
        <taxon>Pseudonocardiaceae</taxon>
        <taxon>Prauserella</taxon>
    </lineage>
</organism>
<reference evidence="2 3" key="1">
    <citation type="submission" date="2016-07" db="EMBL/GenBank/DDBJ databases">
        <title>Draft genome sequence of Prauserella sp. YIM 121212, isolated from alkaline soil.</title>
        <authorList>
            <person name="Ruckert C."/>
            <person name="Albersmeier A."/>
            <person name="Jiang C.-L."/>
            <person name="Jiang Y."/>
            <person name="Kalinowski J."/>
            <person name="Schneider O."/>
            <person name="Winkler A."/>
            <person name="Zotchev S.B."/>
        </authorList>
    </citation>
    <scope>NUCLEOTIDE SEQUENCE [LARGE SCALE GENOMIC DNA]</scope>
    <source>
        <strain evidence="2 3">YIM 121212</strain>
    </source>
</reference>
<sequence>MPVRRRLFALLLAAALSATLLTSPAQATGRPRVDVVGLGVAEARALLESRRVTSVELVREYLRRIDAYENAYAGQPEHPALGLAPLQ</sequence>
<dbReference type="AlphaFoldDB" id="A0A318M0N5"/>
<feature type="signal peptide" evidence="1">
    <location>
        <begin position="1"/>
        <end position="27"/>
    </location>
</feature>
<keyword evidence="1" id="KW-0732">Signal</keyword>
<gene>
    <name evidence="2" type="ORF">BA062_00335</name>
</gene>
<protein>
    <recommendedName>
        <fullName evidence="4">Amidase</fullName>
    </recommendedName>
</protein>
<evidence type="ECO:0008006" key="4">
    <source>
        <dbReference type="Google" id="ProtNLM"/>
    </source>
</evidence>
<dbReference type="EMBL" id="MASU01000001">
    <property type="protein sequence ID" value="PXY38249.1"/>
    <property type="molecule type" value="Genomic_DNA"/>
</dbReference>
<dbReference type="Gene3D" id="3.90.1300.10">
    <property type="entry name" value="Amidase signature (AS) domain"/>
    <property type="match status" value="1"/>
</dbReference>
<evidence type="ECO:0000256" key="1">
    <source>
        <dbReference type="SAM" id="SignalP"/>
    </source>
</evidence>
<dbReference type="RefSeq" id="WP_110333982.1">
    <property type="nucleotide sequence ID" value="NZ_MASU01000001.1"/>
</dbReference>